<evidence type="ECO:0000313" key="2">
    <source>
        <dbReference type="EMBL" id="MBB3119159.1"/>
    </source>
</evidence>
<evidence type="ECO:0000256" key="1">
    <source>
        <dbReference type="SAM" id="SignalP"/>
    </source>
</evidence>
<reference evidence="2 3" key="1">
    <citation type="submission" date="2020-08" db="EMBL/GenBank/DDBJ databases">
        <title>Genomic Encyclopedia of Type Strains, Phase III (KMG-III): the genomes of soil and plant-associated and newly described type strains.</title>
        <authorList>
            <person name="Whitman W."/>
        </authorList>
    </citation>
    <scope>NUCLEOTIDE SEQUENCE [LARGE SCALE GENOMIC DNA]</scope>
    <source>
        <strain evidence="2 3">CECT 8897</strain>
    </source>
</reference>
<proteinExistence type="predicted"/>
<dbReference type="Proteomes" id="UP000541535">
    <property type="component" value="Unassembled WGS sequence"/>
</dbReference>
<gene>
    <name evidence="2" type="ORF">FHS03_002210</name>
</gene>
<protein>
    <recommendedName>
        <fullName evidence="4">ShKT domain-containing protein</fullName>
    </recommendedName>
</protein>
<accession>A0A7W5B9S1</accession>
<dbReference type="AlphaFoldDB" id="A0A7W5B9S1"/>
<evidence type="ECO:0008006" key="4">
    <source>
        <dbReference type="Google" id="ProtNLM"/>
    </source>
</evidence>
<dbReference type="RefSeq" id="WP_183441010.1">
    <property type="nucleotide sequence ID" value="NZ_JACHXD010000005.1"/>
</dbReference>
<keyword evidence="3" id="KW-1185">Reference proteome</keyword>
<sequence length="67" mass="7540">MLKKIAFFVFALGLGTAYAASSQEYMLCLDDCGASWEGCRSNPTWLDPNACFNEWQRCNSNCKQLYG</sequence>
<comment type="caution">
    <text evidence="2">The sequence shown here is derived from an EMBL/GenBank/DDBJ whole genome shotgun (WGS) entry which is preliminary data.</text>
</comment>
<feature type="chain" id="PRO_5031338356" description="ShKT domain-containing protein" evidence="1">
    <location>
        <begin position="20"/>
        <end position="67"/>
    </location>
</feature>
<dbReference type="EMBL" id="JACHXD010000005">
    <property type="protein sequence ID" value="MBB3119159.1"/>
    <property type="molecule type" value="Genomic_DNA"/>
</dbReference>
<organism evidence="2 3">
    <name type="scientific">Pseudoduganella violacea</name>
    <dbReference type="NCBI Taxonomy" id="1715466"/>
    <lineage>
        <taxon>Bacteria</taxon>
        <taxon>Pseudomonadati</taxon>
        <taxon>Pseudomonadota</taxon>
        <taxon>Betaproteobacteria</taxon>
        <taxon>Burkholderiales</taxon>
        <taxon>Oxalobacteraceae</taxon>
        <taxon>Telluria group</taxon>
        <taxon>Pseudoduganella</taxon>
    </lineage>
</organism>
<feature type="signal peptide" evidence="1">
    <location>
        <begin position="1"/>
        <end position="19"/>
    </location>
</feature>
<evidence type="ECO:0000313" key="3">
    <source>
        <dbReference type="Proteomes" id="UP000541535"/>
    </source>
</evidence>
<name>A0A7W5B9S1_9BURK</name>
<keyword evidence="1" id="KW-0732">Signal</keyword>